<feature type="chain" id="PRO_5030586677" evidence="2">
    <location>
        <begin position="22"/>
        <end position="489"/>
    </location>
</feature>
<feature type="compositionally biased region" description="Low complexity" evidence="1">
    <location>
        <begin position="227"/>
        <end position="237"/>
    </location>
</feature>
<name>A0A7Y9LQF3_9BURK</name>
<gene>
    <name evidence="4" type="ORF">FHW18_004970</name>
</gene>
<dbReference type="RefSeq" id="WP_179589940.1">
    <property type="nucleotide sequence ID" value="NZ_JACBYR010000003.1"/>
</dbReference>
<keyword evidence="4" id="KW-0808">Transferase</keyword>
<reference evidence="4 5" key="1">
    <citation type="submission" date="2020-07" db="EMBL/GenBank/DDBJ databases">
        <title>Genomic Encyclopedia of Type Strains, Phase IV (KMG-V): Genome sequencing to study the core and pangenomes of soil and plant-associated prokaryotes.</title>
        <authorList>
            <person name="Whitman W."/>
        </authorList>
    </citation>
    <scope>NUCLEOTIDE SEQUENCE [LARGE SCALE GENOMIC DNA]</scope>
    <source>
        <strain evidence="4 5">SAS40</strain>
    </source>
</reference>
<dbReference type="PANTHER" id="PTHR21248">
    <property type="entry name" value="CARDIOLIPIN SYNTHASE"/>
    <property type="match status" value="1"/>
</dbReference>
<comment type="caution">
    <text evidence="4">The sequence shown here is derived from an EMBL/GenBank/DDBJ whole genome shotgun (WGS) entry which is preliminary data.</text>
</comment>
<evidence type="ECO:0000256" key="2">
    <source>
        <dbReference type="SAM" id="SignalP"/>
    </source>
</evidence>
<evidence type="ECO:0000313" key="5">
    <source>
        <dbReference type="Proteomes" id="UP000542125"/>
    </source>
</evidence>
<feature type="signal peptide" evidence="2">
    <location>
        <begin position="1"/>
        <end position="21"/>
    </location>
</feature>
<protein>
    <submittedName>
        <fullName evidence="4">Cardiolipin synthase</fullName>
        <ecNumber evidence="4">2.7.8.-</ecNumber>
    </submittedName>
</protein>
<evidence type="ECO:0000259" key="3">
    <source>
        <dbReference type="PROSITE" id="PS50035"/>
    </source>
</evidence>
<dbReference type="GO" id="GO:0032049">
    <property type="term" value="P:cardiolipin biosynthetic process"/>
    <property type="evidence" value="ECO:0007669"/>
    <property type="project" value="UniProtKB-ARBA"/>
</dbReference>
<dbReference type="Pfam" id="PF13091">
    <property type="entry name" value="PLDc_2"/>
    <property type="match status" value="2"/>
</dbReference>
<dbReference type="SUPFAM" id="SSF56024">
    <property type="entry name" value="Phospholipase D/nuclease"/>
    <property type="match status" value="2"/>
</dbReference>
<dbReference type="Gene3D" id="3.30.870.10">
    <property type="entry name" value="Endonuclease Chain A"/>
    <property type="match status" value="2"/>
</dbReference>
<dbReference type="PROSITE" id="PS50035">
    <property type="entry name" value="PLD"/>
    <property type="match status" value="2"/>
</dbReference>
<keyword evidence="2" id="KW-0732">Signal</keyword>
<dbReference type="GO" id="GO:0030572">
    <property type="term" value="F:phosphatidyltransferase activity"/>
    <property type="evidence" value="ECO:0007669"/>
    <property type="project" value="UniProtKB-ARBA"/>
</dbReference>
<dbReference type="SMART" id="SM00155">
    <property type="entry name" value="PLDc"/>
    <property type="match status" value="2"/>
</dbReference>
<dbReference type="EMBL" id="JACBYR010000003">
    <property type="protein sequence ID" value="NYE85651.1"/>
    <property type="molecule type" value="Genomic_DNA"/>
</dbReference>
<accession>A0A7Y9LQF3</accession>
<feature type="region of interest" description="Disordered" evidence="1">
    <location>
        <begin position="214"/>
        <end position="264"/>
    </location>
</feature>
<dbReference type="AlphaFoldDB" id="A0A7Y9LQF3"/>
<dbReference type="EC" id="2.7.8.-" evidence="4"/>
<dbReference type="Proteomes" id="UP000542125">
    <property type="component" value="Unassembled WGS sequence"/>
</dbReference>
<dbReference type="InterPro" id="IPR025202">
    <property type="entry name" value="PLD-like_dom"/>
</dbReference>
<feature type="domain" description="PLD phosphodiesterase" evidence="3">
    <location>
        <begin position="402"/>
        <end position="429"/>
    </location>
</feature>
<dbReference type="InterPro" id="IPR001736">
    <property type="entry name" value="PLipase_D/transphosphatidylase"/>
</dbReference>
<dbReference type="CDD" id="cd09159">
    <property type="entry name" value="PLDc_ybhO_like_2"/>
    <property type="match status" value="1"/>
</dbReference>
<proteinExistence type="predicted"/>
<evidence type="ECO:0000313" key="4">
    <source>
        <dbReference type="EMBL" id="NYE85651.1"/>
    </source>
</evidence>
<keyword evidence="5" id="KW-1185">Reference proteome</keyword>
<dbReference type="CDD" id="cd09110">
    <property type="entry name" value="PLDc_CLS_1"/>
    <property type="match status" value="1"/>
</dbReference>
<organism evidence="4 5">
    <name type="scientific">Pigmentiphaga litoralis</name>
    <dbReference type="NCBI Taxonomy" id="516702"/>
    <lineage>
        <taxon>Bacteria</taxon>
        <taxon>Pseudomonadati</taxon>
        <taxon>Pseudomonadota</taxon>
        <taxon>Betaproteobacteria</taxon>
        <taxon>Burkholderiales</taxon>
        <taxon>Alcaligenaceae</taxon>
        <taxon>Pigmentiphaga</taxon>
    </lineage>
</organism>
<feature type="domain" description="PLD phosphodiesterase" evidence="3">
    <location>
        <begin position="186"/>
        <end position="213"/>
    </location>
</feature>
<evidence type="ECO:0000256" key="1">
    <source>
        <dbReference type="SAM" id="MobiDB-lite"/>
    </source>
</evidence>
<dbReference type="PANTHER" id="PTHR21248:SF22">
    <property type="entry name" value="PHOSPHOLIPASE D"/>
    <property type="match status" value="1"/>
</dbReference>
<sequence length="489" mass="52949">MTLIGRVVIAAACVVSLSHCATLPDPETATQRTQAVRISSKSGWLTYEASQQLIKKVAARGDGADFLARHVQVEEAVAGAPLSTGNHITLFSDGPSTYKAMGEAIKAATQYVHMESYIFEDDEVGNRLADLLIDKVRQGVAAAVMVDDVGTMNVPKTLFDRMRAGGVQVAVFNPVNPLESAKPFAINERSHRKVLVVDGRVGYVGGINVSSVYSSSPSGSGSGSGSASGSFPRFGSGKSSAQKARDEEALRTGKPTASTAPWRDTHLEIRGPAVADIERVFIDGWNSQKAPPLEAREFFPPPRNEGPQIVRIVVNKPGAEDNHAIYLTLLSAINSAQKSIHITMAYFVPDPAFLTALCDAARRGVDVALILPGFSDSSIVFHAGRSHYEEMLQAGVRVYERDDALLHAKTAVVDGVWSTAGSSNFDWRSFTLNHEINAVVLGANFGAQMDALFDNDVALSKQVTLSQWHNRPVKYRFMEFISRFGERWL</sequence>